<keyword evidence="4" id="KW-1185">Reference proteome</keyword>
<dbReference type="RefSeq" id="WP_279949330.1">
    <property type="nucleotide sequence ID" value="NZ_BAABEN010000010.1"/>
</dbReference>
<dbReference type="InterPro" id="IPR000073">
    <property type="entry name" value="AB_hydrolase_1"/>
</dbReference>
<name>A0ABW7HSB5_9ACTN</name>
<feature type="compositionally biased region" description="Gly residues" evidence="1">
    <location>
        <begin position="322"/>
        <end position="331"/>
    </location>
</feature>
<dbReference type="PANTHER" id="PTHR43433">
    <property type="entry name" value="HYDROLASE, ALPHA/BETA FOLD FAMILY PROTEIN"/>
    <property type="match status" value="1"/>
</dbReference>
<accession>A0ABW7HSB5</accession>
<keyword evidence="3" id="KW-0378">Hydrolase</keyword>
<evidence type="ECO:0000313" key="3">
    <source>
        <dbReference type="EMBL" id="MFH0248771.1"/>
    </source>
</evidence>
<dbReference type="Pfam" id="PF00561">
    <property type="entry name" value="Abhydrolase_1"/>
    <property type="match status" value="1"/>
</dbReference>
<organism evidence="3 4">
    <name type="scientific">Streptomyces chitinivorans</name>
    <dbReference type="NCBI Taxonomy" id="1257027"/>
    <lineage>
        <taxon>Bacteria</taxon>
        <taxon>Bacillati</taxon>
        <taxon>Actinomycetota</taxon>
        <taxon>Actinomycetes</taxon>
        <taxon>Kitasatosporales</taxon>
        <taxon>Streptomycetaceae</taxon>
        <taxon>Streptomyces</taxon>
    </lineage>
</organism>
<dbReference type="EMBL" id="JBIHMK010000033">
    <property type="protein sequence ID" value="MFH0248771.1"/>
    <property type="molecule type" value="Genomic_DNA"/>
</dbReference>
<evidence type="ECO:0000259" key="2">
    <source>
        <dbReference type="Pfam" id="PF00561"/>
    </source>
</evidence>
<feature type="domain" description="AB hydrolase-1" evidence="2">
    <location>
        <begin position="22"/>
        <end position="270"/>
    </location>
</feature>
<gene>
    <name evidence="3" type="ORF">ACG5V6_11165</name>
</gene>
<sequence>MPRALSNGMELEYDTFGDPDGPVLLLIMGLGTQMTAWHPRFCGMLADRGFHVVRYDNRDCGLSTFLEDCPPPDIRAVLAGDTSTAPYRIADMARDAVGLLDALEVDAAHIAGASMGGMIAQQFAIDHPSRVRSLCSIMSTTGDRSVGRGTPEALAALAAPPPRDRREAGERGVRSFSVLGSPGYPAAPEELRERAEAAYDRSPRSDGFARQYAAILASPDRTPGLRAVTAPALVVHGADDPLIDRGGGEATAAAIPGAELLVIPGMGHDLPEQLWPLLTDAIARNAARADGRVTAPGAAPGAPAPSGAAPDAPAAPAASTGSGTGGPGHSG</sequence>
<proteinExistence type="predicted"/>
<feature type="compositionally biased region" description="Basic and acidic residues" evidence="1">
    <location>
        <begin position="162"/>
        <end position="173"/>
    </location>
</feature>
<evidence type="ECO:0000256" key="1">
    <source>
        <dbReference type="SAM" id="MobiDB-lite"/>
    </source>
</evidence>
<dbReference type="Proteomes" id="UP001607069">
    <property type="component" value="Unassembled WGS sequence"/>
</dbReference>
<dbReference type="InterPro" id="IPR029058">
    <property type="entry name" value="AB_hydrolase_fold"/>
</dbReference>
<dbReference type="SUPFAM" id="SSF53474">
    <property type="entry name" value="alpha/beta-Hydrolases"/>
    <property type="match status" value="1"/>
</dbReference>
<feature type="compositionally biased region" description="Low complexity" evidence="1">
    <location>
        <begin position="294"/>
        <end position="321"/>
    </location>
</feature>
<feature type="region of interest" description="Disordered" evidence="1">
    <location>
        <begin position="293"/>
        <end position="331"/>
    </location>
</feature>
<dbReference type="PANTHER" id="PTHR43433:SF5">
    <property type="entry name" value="AB HYDROLASE-1 DOMAIN-CONTAINING PROTEIN"/>
    <property type="match status" value="1"/>
</dbReference>
<evidence type="ECO:0000313" key="4">
    <source>
        <dbReference type="Proteomes" id="UP001607069"/>
    </source>
</evidence>
<comment type="caution">
    <text evidence="3">The sequence shown here is derived from an EMBL/GenBank/DDBJ whole genome shotgun (WGS) entry which is preliminary data.</text>
</comment>
<protein>
    <submittedName>
        <fullName evidence="3">Alpha/beta fold hydrolase</fullName>
    </submittedName>
</protein>
<dbReference type="Gene3D" id="3.40.50.1820">
    <property type="entry name" value="alpha/beta hydrolase"/>
    <property type="match status" value="1"/>
</dbReference>
<dbReference type="GO" id="GO:0016787">
    <property type="term" value="F:hydrolase activity"/>
    <property type="evidence" value="ECO:0007669"/>
    <property type="project" value="UniProtKB-KW"/>
</dbReference>
<reference evidence="3 4" key="1">
    <citation type="submission" date="2024-10" db="EMBL/GenBank/DDBJ databases">
        <authorList>
            <person name="Cho J.-C."/>
        </authorList>
    </citation>
    <scope>NUCLEOTIDE SEQUENCE [LARGE SCALE GENOMIC DNA]</scope>
    <source>
        <strain evidence="3 4">KCTC29696</strain>
    </source>
</reference>
<dbReference type="InterPro" id="IPR050471">
    <property type="entry name" value="AB_hydrolase"/>
</dbReference>
<feature type="region of interest" description="Disordered" evidence="1">
    <location>
        <begin position="158"/>
        <end position="187"/>
    </location>
</feature>